<feature type="non-terminal residue" evidence="2">
    <location>
        <position position="133"/>
    </location>
</feature>
<protein>
    <submittedName>
        <fullName evidence="2">Uncharacterized protein</fullName>
    </submittedName>
</protein>
<dbReference type="AlphaFoldDB" id="A0A6J4QV10"/>
<evidence type="ECO:0000256" key="1">
    <source>
        <dbReference type="SAM" id="MobiDB-lite"/>
    </source>
</evidence>
<accession>A0A6J4QV10</accession>
<feature type="compositionally biased region" description="Basic residues" evidence="1">
    <location>
        <begin position="102"/>
        <end position="112"/>
    </location>
</feature>
<reference evidence="2" key="1">
    <citation type="submission" date="2020-02" db="EMBL/GenBank/DDBJ databases">
        <authorList>
            <person name="Meier V. D."/>
        </authorList>
    </citation>
    <scope>NUCLEOTIDE SEQUENCE</scope>
    <source>
        <strain evidence="2">AVDCRST_MAG02</strain>
    </source>
</reference>
<feature type="region of interest" description="Disordered" evidence="1">
    <location>
        <begin position="85"/>
        <end position="133"/>
    </location>
</feature>
<gene>
    <name evidence="2" type="ORF">AVDCRST_MAG02-1594</name>
</gene>
<sequence length="133" mass="13671">GDGGLRSESAPPRGRAGVRLAGDPPVGPAGPARGGDGAGHLFLSGGGGPGPPRRKPAFRRRPVDRAFRGTVQRLRGTRLALYARGQHPPALRADQAPGGGARGRRNVCRGRARGLADEAGSVPAPEKEARPRV</sequence>
<feature type="compositionally biased region" description="Gly residues" evidence="1">
    <location>
        <begin position="32"/>
        <end position="48"/>
    </location>
</feature>
<feature type="non-terminal residue" evidence="2">
    <location>
        <position position="1"/>
    </location>
</feature>
<name>A0A6J4QV10_9ACTN</name>
<dbReference type="EMBL" id="CADCVH010000051">
    <property type="protein sequence ID" value="CAA9455739.1"/>
    <property type="molecule type" value="Genomic_DNA"/>
</dbReference>
<feature type="region of interest" description="Disordered" evidence="1">
    <location>
        <begin position="1"/>
        <end position="65"/>
    </location>
</feature>
<evidence type="ECO:0000313" key="2">
    <source>
        <dbReference type="EMBL" id="CAA9455739.1"/>
    </source>
</evidence>
<proteinExistence type="predicted"/>
<organism evidence="2">
    <name type="scientific">uncultured Rubrobacteraceae bacterium</name>
    <dbReference type="NCBI Taxonomy" id="349277"/>
    <lineage>
        <taxon>Bacteria</taxon>
        <taxon>Bacillati</taxon>
        <taxon>Actinomycetota</taxon>
        <taxon>Rubrobacteria</taxon>
        <taxon>Rubrobacterales</taxon>
        <taxon>Rubrobacteraceae</taxon>
        <taxon>environmental samples</taxon>
    </lineage>
</organism>